<keyword evidence="4 10" id="KW-0808">Transferase</keyword>
<dbReference type="PANTHER" id="PTHR43442">
    <property type="entry name" value="GLUCONOKINASE-RELATED"/>
    <property type="match status" value="1"/>
</dbReference>
<evidence type="ECO:0000256" key="8">
    <source>
        <dbReference type="ARBA" id="ARBA00023064"/>
    </source>
</evidence>
<proteinExistence type="inferred from homology"/>
<organism evidence="11 12">
    <name type="scientific">Labedella phragmitis</name>
    <dbReference type="NCBI Taxonomy" id="2498849"/>
    <lineage>
        <taxon>Bacteria</taxon>
        <taxon>Bacillati</taxon>
        <taxon>Actinomycetota</taxon>
        <taxon>Actinomycetes</taxon>
        <taxon>Micrococcales</taxon>
        <taxon>Microbacteriaceae</taxon>
        <taxon>Labedella</taxon>
    </lineage>
</organism>
<accession>A0A444PR42</accession>
<evidence type="ECO:0000313" key="11">
    <source>
        <dbReference type="EMBL" id="RWZ49741.1"/>
    </source>
</evidence>
<dbReference type="InterPro" id="IPR027417">
    <property type="entry name" value="P-loop_NTPase"/>
</dbReference>
<reference evidence="11 12" key="1">
    <citation type="submission" date="2018-12" db="EMBL/GenBank/DDBJ databases">
        <authorList>
            <person name="Li F."/>
        </authorList>
    </citation>
    <scope>NUCLEOTIDE SEQUENCE [LARGE SCALE GENOMIC DNA]</scope>
    <source>
        <strain evidence="11 12">11W25H-1</strain>
    </source>
</reference>
<name>A0A444PR42_9MICO</name>
<keyword evidence="12" id="KW-1185">Reference proteome</keyword>
<keyword evidence="7 10" id="KW-0067">ATP-binding</keyword>
<dbReference type="OrthoDB" id="9795716at2"/>
<comment type="caution">
    <text evidence="11">The sequence shown here is derived from an EMBL/GenBank/DDBJ whole genome shotgun (WGS) entry which is preliminary data.</text>
</comment>
<evidence type="ECO:0000256" key="10">
    <source>
        <dbReference type="RuleBase" id="RU363066"/>
    </source>
</evidence>
<evidence type="ECO:0000256" key="6">
    <source>
        <dbReference type="ARBA" id="ARBA00022777"/>
    </source>
</evidence>
<evidence type="ECO:0000256" key="7">
    <source>
        <dbReference type="ARBA" id="ARBA00022840"/>
    </source>
</evidence>
<keyword evidence="5 10" id="KW-0547">Nucleotide-binding</keyword>
<evidence type="ECO:0000256" key="9">
    <source>
        <dbReference type="ARBA" id="ARBA00048090"/>
    </source>
</evidence>
<dbReference type="CDD" id="cd02021">
    <property type="entry name" value="GntK"/>
    <property type="match status" value="1"/>
</dbReference>
<comment type="similarity">
    <text evidence="2 10">Belongs to the gluconokinase GntK/GntV family.</text>
</comment>
<evidence type="ECO:0000256" key="5">
    <source>
        <dbReference type="ARBA" id="ARBA00022741"/>
    </source>
</evidence>
<dbReference type="Gene3D" id="3.40.50.300">
    <property type="entry name" value="P-loop containing nucleotide triphosphate hydrolases"/>
    <property type="match status" value="1"/>
</dbReference>
<evidence type="ECO:0000256" key="1">
    <source>
        <dbReference type="ARBA" id="ARBA00004761"/>
    </source>
</evidence>
<evidence type="ECO:0000313" key="12">
    <source>
        <dbReference type="Proteomes" id="UP000288547"/>
    </source>
</evidence>
<evidence type="ECO:0000256" key="2">
    <source>
        <dbReference type="ARBA" id="ARBA00008420"/>
    </source>
</evidence>
<dbReference type="InterPro" id="IPR006001">
    <property type="entry name" value="Therm_gnt_kin"/>
</dbReference>
<dbReference type="GO" id="GO:0046316">
    <property type="term" value="F:gluconokinase activity"/>
    <property type="evidence" value="ECO:0007669"/>
    <property type="project" value="UniProtKB-EC"/>
</dbReference>
<keyword evidence="8" id="KW-0311">Gluconate utilization</keyword>
<sequence length="163" mass="17780">MGVSGSGKSTMGALLGERLDLPFIDGDDLHPDENREKMRAGHPLDDDDRWPWLHRIGELIDAGLVEGHATIVACSALRKSYRDLIRRHAPEAIFVHLRGSSELIADRMGARDHEYMPATLLGSQLATLEPLEDDERGVVVDVTASPDELADQIIAALPAVTTP</sequence>
<dbReference type="EC" id="2.7.1.12" evidence="3 10"/>
<dbReference type="Pfam" id="PF01202">
    <property type="entry name" value="SKI"/>
    <property type="match status" value="1"/>
</dbReference>
<evidence type="ECO:0000256" key="3">
    <source>
        <dbReference type="ARBA" id="ARBA00012054"/>
    </source>
</evidence>
<comment type="catalytic activity">
    <reaction evidence="9 10">
        <text>D-gluconate + ATP = 6-phospho-D-gluconate + ADP + H(+)</text>
        <dbReference type="Rhea" id="RHEA:19433"/>
        <dbReference type="ChEBI" id="CHEBI:15378"/>
        <dbReference type="ChEBI" id="CHEBI:18391"/>
        <dbReference type="ChEBI" id="CHEBI:30616"/>
        <dbReference type="ChEBI" id="CHEBI:58759"/>
        <dbReference type="ChEBI" id="CHEBI:456216"/>
        <dbReference type="EC" id="2.7.1.12"/>
    </reaction>
</comment>
<dbReference type="PANTHER" id="PTHR43442:SF3">
    <property type="entry name" value="GLUCONOKINASE-RELATED"/>
    <property type="match status" value="1"/>
</dbReference>
<dbReference type="GO" id="GO:0019521">
    <property type="term" value="P:D-gluconate metabolic process"/>
    <property type="evidence" value="ECO:0007669"/>
    <property type="project" value="UniProtKB-KW"/>
</dbReference>
<dbReference type="GO" id="GO:0005737">
    <property type="term" value="C:cytoplasm"/>
    <property type="evidence" value="ECO:0007669"/>
    <property type="project" value="TreeGrafter"/>
</dbReference>
<dbReference type="SUPFAM" id="SSF52540">
    <property type="entry name" value="P-loop containing nucleoside triphosphate hydrolases"/>
    <property type="match status" value="1"/>
</dbReference>
<dbReference type="Proteomes" id="UP000288547">
    <property type="component" value="Unassembled WGS sequence"/>
</dbReference>
<dbReference type="AlphaFoldDB" id="A0A444PR42"/>
<protein>
    <recommendedName>
        <fullName evidence="3 10">Gluconokinase</fullName>
        <ecNumber evidence="3 10">2.7.1.12</ecNumber>
    </recommendedName>
</protein>
<dbReference type="GO" id="GO:0005524">
    <property type="term" value="F:ATP binding"/>
    <property type="evidence" value="ECO:0007669"/>
    <property type="project" value="UniProtKB-KW"/>
</dbReference>
<dbReference type="InterPro" id="IPR031322">
    <property type="entry name" value="Shikimate/glucono_kinase"/>
</dbReference>
<evidence type="ECO:0000256" key="4">
    <source>
        <dbReference type="ARBA" id="ARBA00022679"/>
    </source>
</evidence>
<comment type="pathway">
    <text evidence="1">Carbohydrate acid metabolism.</text>
</comment>
<dbReference type="FunFam" id="3.40.50.300:FF:000522">
    <property type="entry name" value="Gluconokinase"/>
    <property type="match status" value="1"/>
</dbReference>
<dbReference type="NCBIfam" id="TIGR01313">
    <property type="entry name" value="therm_gnt_kin"/>
    <property type="match status" value="1"/>
</dbReference>
<dbReference type="EMBL" id="RZNB01000005">
    <property type="protein sequence ID" value="RWZ49741.1"/>
    <property type="molecule type" value="Genomic_DNA"/>
</dbReference>
<gene>
    <name evidence="11" type="ORF">ELQ90_12670</name>
</gene>
<keyword evidence="6 10" id="KW-0418">Kinase</keyword>